<feature type="compositionally biased region" description="Polar residues" evidence="2">
    <location>
        <begin position="460"/>
        <end position="474"/>
    </location>
</feature>
<dbReference type="AlphaFoldDB" id="A0A672KAV0"/>
<feature type="region of interest" description="Disordered" evidence="2">
    <location>
        <begin position="451"/>
        <end position="474"/>
    </location>
</feature>
<protein>
    <submittedName>
        <fullName evidence="3">Ankyrin repeat and EF-hand domain containing 1</fullName>
    </submittedName>
</protein>
<dbReference type="PANTHER" id="PTHR24127">
    <property type="entry name" value="ANKYRIN REPEAT AND EF-HAND DOMAIN-CONTAINING PROTEIN 1"/>
    <property type="match status" value="1"/>
</dbReference>
<dbReference type="Proteomes" id="UP000472262">
    <property type="component" value="Unassembled WGS sequence"/>
</dbReference>
<dbReference type="OMA" id="DEPETEY"/>
<keyword evidence="1" id="KW-0040">ANK repeat</keyword>
<evidence type="ECO:0000256" key="1">
    <source>
        <dbReference type="PROSITE-ProRule" id="PRU00023"/>
    </source>
</evidence>
<evidence type="ECO:0000313" key="4">
    <source>
        <dbReference type="Proteomes" id="UP000472262"/>
    </source>
</evidence>
<dbReference type="PROSITE" id="PS50088">
    <property type="entry name" value="ANK_REPEAT"/>
    <property type="match status" value="2"/>
</dbReference>
<dbReference type="PROSITE" id="PS50297">
    <property type="entry name" value="ANK_REP_REGION"/>
    <property type="match status" value="2"/>
</dbReference>
<dbReference type="InterPro" id="IPR002110">
    <property type="entry name" value="Ankyrin_rpt"/>
</dbReference>
<organism evidence="3 4">
    <name type="scientific">Sinocyclocheilus grahami</name>
    <name type="common">Dianchi golden-line fish</name>
    <name type="synonym">Barbus grahami</name>
    <dbReference type="NCBI Taxonomy" id="75366"/>
    <lineage>
        <taxon>Eukaryota</taxon>
        <taxon>Metazoa</taxon>
        <taxon>Chordata</taxon>
        <taxon>Craniata</taxon>
        <taxon>Vertebrata</taxon>
        <taxon>Euteleostomi</taxon>
        <taxon>Actinopterygii</taxon>
        <taxon>Neopterygii</taxon>
        <taxon>Teleostei</taxon>
        <taxon>Ostariophysi</taxon>
        <taxon>Cypriniformes</taxon>
        <taxon>Cyprinidae</taxon>
        <taxon>Cyprininae</taxon>
        <taxon>Sinocyclocheilus</taxon>
    </lineage>
</organism>
<accession>A0A672KAV0</accession>
<proteinExistence type="predicted"/>
<dbReference type="Pfam" id="PF12796">
    <property type="entry name" value="Ank_2"/>
    <property type="match status" value="1"/>
</dbReference>
<dbReference type="InterPro" id="IPR052801">
    <property type="entry name" value="Ankyrin-EF-hand"/>
</dbReference>
<evidence type="ECO:0000313" key="3">
    <source>
        <dbReference type="Ensembl" id="ENSSGRP00000008267.1"/>
    </source>
</evidence>
<dbReference type="PRINTS" id="PR01415">
    <property type="entry name" value="ANKYRIN"/>
</dbReference>
<keyword evidence="4" id="KW-1185">Reference proteome</keyword>
<feature type="repeat" description="ANK" evidence="1">
    <location>
        <begin position="356"/>
        <end position="388"/>
    </location>
</feature>
<dbReference type="Ensembl" id="ENSSGRT00000009023.1">
    <property type="protein sequence ID" value="ENSSGRP00000008267.1"/>
    <property type="gene ID" value="ENSSGRG00000005628.1"/>
</dbReference>
<reference evidence="3" key="1">
    <citation type="submission" date="2025-08" db="UniProtKB">
        <authorList>
            <consortium name="Ensembl"/>
        </authorList>
    </citation>
    <scope>IDENTIFICATION</scope>
</reference>
<reference evidence="3" key="2">
    <citation type="submission" date="2025-09" db="UniProtKB">
        <authorList>
            <consortium name="Ensembl"/>
        </authorList>
    </citation>
    <scope>IDENTIFICATION</scope>
</reference>
<dbReference type="SUPFAM" id="SSF48403">
    <property type="entry name" value="Ankyrin repeat"/>
    <property type="match status" value="2"/>
</dbReference>
<dbReference type="InParanoid" id="A0A672KAV0"/>
<evidence type="ECO:0000256" key="2">
    <source>
        <dbReference type="SAM" id="MobiDB-lite"/>
    </source>
</evidence>
<name>A0A672KAV0_SINGR</name>
<dbReference type="SMART" id="SM00248">
    <property type="entry name" value="ANK"/>
    <property type="match status" value="3"/>
</dbReference>
<dbReference type="Gene3D" id="1.25.40.20">
    <property type="entry name" value="Ankyrin repeat-containing domain"/>
    <property type="match status" value="2"/>
</dbReference>
<sequence length="521" mass="58097">MQMALSCNANVNNVSNSGKPLLVFSCENAKDCEDLCISILEKGADPNAIDQLVRAILQKGGNPDLLDQEGRCAAHFAAEGGFLEVIPWHSEFAQNLPLFNLQQSNGRKAALKEIKKAEKMHVKLSAPDAVNPNELWAVTLHDWSCEHEGLDKPVENISVENYVSSLQAHQAVVSNENLQRIIMEHDKNRESVINVNYFFKGLKCLQKAFVISSYAPKQAKRGKGGKEKKSGKSASSLPICIMPPEQISIREDSGLPNYMIENYQPFTDTKCFNPDRPPIHPIENDLAWYIDEPEKIYTNINYCVKTGDLESLSLAFTQQVPVDVKDQFFKTPLMTACRCGPLDCVNLKTLCFFDYIGLTALHHACHAGRVDITIMLVQSGAMVDAVAMNGATPLMRAIESCRFSCVEYLIKAGANVMAKNKRGAGAKLLGYRYKLWRIIGLLMAKFNRKDKERKPEPTLKTPSSMGIRSPTRSVSAAVKKDLRDNIIVKNPKFTIRTGTNKSDISFVPKTTDRQTDRQIDR</sequence>
<dbReference type="InterPro" id="IPR036770">
    <property type="entry name" value="Ankyrin_rpt-contain_sf"/>
</dbReference>
<feature type="repeat" description="ANK" evidence="1">
    <location>
        <begin position="389"/>
        <end position="421"/>
    </location>
</feature>
<dbReference type="PANTHER" id="PTHR24127:SF1">
    <property type="entry name" value="ANKYRIN REPEAT AND EF-HAND DOMAIN-CONTAINING PROTEIN 1"/>
    <property type="match status" value="1"/>
</dbReference>